<evidence type="ECO:0000259" key="6">
    <source>
        <dbReference type="PROSITE" id="PS52019"/>
    </source>
</evidence>
<evidence type="ECO:0000256" key="1">
    <source>
        <dbReference type="ARBA" id="ARBA00022450"/>
    </source>
</evidence>
<dbReference type="Gene3D" id="3.40.47.10">
    <property type="match status" value="2"/>
</dbReference>
<dbReference type="InterPro" id="IPR014031">
    <property type="entry name" value="Ketoacyl_synth_C"/>
</dbReference>
<dbReference type="InterPro" id="IPR036291">
    <property type="entry name" value="NAD(P)-bd_dom_sf"/>
</dbReference>
<dbReference type="Pfam" id="PF00109">
    <property type="entry name" value="ketoacyl-synt"/>
    <property type="match status" value="2"/>
</dbReference>
<dbReference type="SUPFAM" id="SSF51735">
    <property type="entry name" value="NAD(P)-binding Rossmann-fold domains"/>
    <property type="match status" value="1"/>
</dbReference>
<dbReference type="InterPro" id="IPR049900">
    <property type="entry name" value="PKS_mFAS_DH"/>
</dbReference>
<dbReference type="InterPro" id="IPR013968">
    <property type="entry name" value="PKS_KR"/>
</dbReference>
<accession>A0ABP8BYD7</accession>
<dbReference type="CDD" id="cd00833">
    <property type="entry name" value="PKS"/>
    <property type="match status" value="1"/>
</dbReference>
<dbReference type="RefSeq" id="WP_344894400.1">
    <property type="nucleotide sequence ID" value="NZ_BAABAS010000005.1"/>
</dbReference>
<dbReference type="Pfam" id="PF02801">
    <property type="entry name" value="Ketoacyl-synt_C"/>
    <property type="match status" value="1"/>
</dbReference>
<dbReference type="InterPro" id="IPR057326">
    <property type="entry name" value="KR_dom"/>
</dbReference>
<dbReference type="PROSITE" id="PS52019">
    <property type="entry name" value="PKS_MFAS_DH"/>
    <property type="match status" value="1"/>
</dbReference>
<name>A0ABP8BYD7_9ACTN</name>
<dbReference type="Proteomes" id="UP001501710">
    <property type="component" value="Unassembled WGS sequence"/>
</dbReference>
<protein>
    <recommendedName>
        <fullName evidence="9">Polyketide synthase</fullName>
    </recommendedName>
</protein>
<feature type="region of interest" description="N-terminal hotdog fold" evidence="3">
    <location>
        <begin position="1294"/>
        <end position="1424"/>
    </location>
</feature>
<dbReference type="PANTHER" id="PTHR43775:SF37">
    <property type="entry name" value="SI:DKEY-61P9.11"/>
    <property type="match status" value="1"/>
</dbReference>
<dbReference type="Gene3D" id="3.10.129.110">
    <property type="entry name" value="Polyketide synthase dehydratase"/>
    <property type="match status" value="1"/>
</dbReference>
<evidence type="ECO:0008006" key="9">
    <source>
        <dbReference type="Google" id="ProtNLM"/>
    </source>
</evidence>
<keyword evidence="4" id="KW-0808">Transferase</keyword>
<sequence>MTVRESIVSARSGGDRDEGVVAVVGIGLVVPGASGPNEFWDLVQKGEHVFGEPGDRWPRVTNFLSSDPDEDDRTYTCCGGFVRDPGLHPAAAEAGGDVEARWLRHSVAQAYETVATSPRDRVAAYVGITVDTNQALEESMVVDVAARRIAGHWPGVAGRKNVLESVREQLSNCYPRASPDLAAHVPERILRAAVAGIVPDESLVVGVDTACSSSLYAVDLGTRALLARDIDIAVCGGVENLTVRNAVEFSKLHGLSRRGHVRSLGNDADGTLFSEGAATVVLKRLAQARRDGDTVLAVLGGFGAASDGRGKAIFTPNVGGQKRALRRACEAGGISADDIDWCVAHATGTPMGDGVEVEALNDSFTTRGHLCTSIKSVVGHAGWAAGTISLIYGILGLRNQAVPPQASIATLRPELENARLSVPRETVPFPSRAARPRTVGVAAFGFGGTNAYQILRDEDGPERTVGHARPVRGDGIVLVAWSAHLPGSPSSTALLDRARSGLPLAEKSSFGTAHPALPTEATRLTPITLRTIDRTQLMALAVAHRFAGEHGPLWERVAETTGVFAAHTGLTGVIGEVTMRSYRHDLAELPAARGGLEPDHWRKAVTGGIAALCADQPATNEDTLPGHMPNVIPARIASHLDLHGPAIALDAGTSSTQVAVYAAAQYLSAGDVDLALVLALNGATTPQAAAVAGVPQERLAEGAFLFALARASDAARNGWPIVGAVSTDARPRSRRPVPSRARTYLAADGATDLIAALARNEPSTLTGHGGAPAVTITPRTADPARSAVPVTTRHVTVWERQQVSSQVTRRPLPPACAVLTDEATASLLDTTVPVVTVGPDDDPGVAVDRLPGTVRHLRVVVGQGDPADWPTTTPQTIMHLHEALFLATQRFHRDLRDGGSIGVALLDEFVAETPAPHNGLFTGFVKSLAWEFRQCASRAVITDAGPGDAWWQLEEEIKQQGGLPVTVYRDGVRYRQRLVPAAGRRQDLPLRPGSVVVAVGGARGITAATVEGLLRSGSPTVWLIGSSRLDEVPPELLDARDQDIPRHRAAHIARGLEQGGPASVAELNRGFDRLVRARESCLTLARLRASHGDAAVRYLTADVTDGDAVHRAADAIAAEHGGGVDLLINGVGLHHPGDIERKPLETFQRVRDVKVNGYHNLKRSFPDVRLWCNFGSVTGLVGHPGESDYSSANDFLAHSAQYEKSVRGHDEYTVAWAIWREVGLAADELSQGFLGRAQHSSDMSKDEGVAHFFGELVRQPPRDALVTFIGEQDHESAASLFPGYEIGEPGRSPGYFLGEPAVESGDQATWRLVIDPAVERYLADHRVDGVPTLPGTMLTAVAAEAARHFSPHAALRRFRDLAFHAWVRGQKARQYTVTAVRTLGSRDETSVLVRVTSAVTLPDGRLIKEREHFRATVDTGPPSPDRVPTATWWDDDGTVPVVDPYYQADSRVHLTGPFQATRDWRTHSFGAVALWRPNVNALPDVFKRLPIPSLLLDSLARCKGLHVEDGIQELIIPRYIRRIEVFRDTDDVRLANEFPAGIQLHWIRPAGTWCAVAPGGSLIARIEDMRTIPFGHVARSEP</sequence>
<dbReference type="EMBL" id="BAABAS010000005">
    <property type="protein sequence ID" value="GAA4230017.1"/>
    <property type="molecule type" value="Genomic_DNA"/>
</dbReference>
<feature type="active site" description="Proton acceptor; for dehydratase activity" evidence="3">
    <location>
        <position position="1325"/>
    </location>
</feature>
<feature type="region of interest" description="C-terminal hotdog fold" evidence="3">
    <location>
        <begin position="1437"/>
        <end position="1580"/>
    </location>
</feature>
<evidence type="ECO:0000259" key="5">
    <source>
        <dbReference type="PROSITE" id="PS52004"/>
    </source>
</evidence>
<evidence type="ECO:0000256" key="3">
    <source>
        <dbReference type="PROSITE-ProRule" id="PRU01363"/>
    </source>
</evidence>
<gene>
    <name evidence="7" type="ORF">GCM10022254_23800</name>
</gene>
<dbReference type="SMART" id="SM00825">
    <property type="entry name" value="PKS_KS"/>
    <property type="match status" value="1"/>
</dbReference>
<dbReference type="InterPro" id="IPR016039">
    <property type="entry name" value="Thiolase-like"/>
</dbReference>
<dbReference type="InterPro" id="IPR020841">
    <property type="entry name" value="PKS_Beta-ketoAc_synthase_dom"/>
</dbReference>
<dbReference type="InterPro" id="IPR020807">
    <property type="entry name" value="PKS_DH"/>
</dbReference>
<dbReference type="SMART" id="SM00826">
    <property type="entry name" value="PKS_DH"/>
    <property type="match status" value="1"/>
</dbReference>
<dbReference type="Gene3D" id="3.40.50.720">
    <property type="entry name" value="NAD(P)-binding Rossmann-like Domain"/>
    <property type="match status" value="1"/>
</dbReference>
<keyword evidence="1" id="KW-0596">Phosphopantetheine</keyword>
<keyword evidence="2" id="KW-0597">Phosphoprotein</keyword>
<feature type="domain" description="PKS/mFAS DH" evidence="6">
    <location>
        <begin position="1294"/>
        <end position="1580"/>
    </location>
</feature>
<dbReference type="PANTHER" id="PTHR43775">
    <property type="entry name" value="FATTY ACID SYNTHASE"/>
    <property type="match status" value="1"/>
</dbReference>
<comment type="similarity">
    <text evidence="4">Belongs to the thiolase-like superfamily. Beta-ketoacyl-ACP synthases family.</text>
</comment>
<dbReference type="InterPro" id="IPR014030">
    <property type="entry name" value="Ketoacyl_synth_N"/>
</dbReference>
<dbReference type="InterPro" id="IPR049552">
    <property type="entry name" value="PKS_DH_N"/>
</dbReference>
<dbReference type="Pfam" id="PF08659">
    <property type="entry name" value="KR"/>
    <property type="match status" value="1"/>
</dbReference>
<evidence type="ECO:0000313" key="7">
    <source>
        <dbReference type="EMBL" id="GAA4230017.1"/>
    </source>
</evidence>
<dbReference type="SMART" id="SM00822">
    <property type="entry name" value="PKS_KR"/>
    <property type="match status" value="1"/>
</dbReference>
<evidence type="ECO:0000256" key="2">
    <source>
        <dbReference type="ARBA" id="ARBA00022553"/>
    </source>
</evidence>
<evidence type="ECO:0000256" key="4">
    <source>
        <dbReference type="RuleBase" id="RU003694"/>
    </source>
</evidence>
<evidence type="ECO:0000313" key="8">
    <source>
        <dbReference type="Proteomes" id="UP001501710"/>
    </source>
</evidence>
<dbReference type="PROSITE" id="PS52004">
    <property type="entry name" value="KS3_2"/>
    <property type="match status" value="1"/>
</dbReference>
<keyword evidence="8" id="KW-1185">Reference proteome</keyword>
<proteinExistence type="inferred from homology"/>
<organism evidence="7 8">
    <name type="scientific">Actinomadura meridiana</name>
    <dbReference type="NCBI Taxonomy" id="559626"/>
    <lineage>
        <taxon>Bacteria</taxon>
        <taxon>Bacillati</taxon>
        <taxon>Actinomycetota</taxon>
        <taxon>Actinomycetes</taxon>
        <taxon>Streptosporangiales</taxon>
        <taxon>Thermomonosporaceae</taxon>
        <taxon>Actinomadura</taxon>
    </lineage>
</organism>
<dbReference type="InterPro" id="IPR050091">
    <property type="entry name" value="PKS_NRPS_Biosynth_Enz"/>
</dbReference>
<dbReference type="InterPro" id="IPR042104">
    <property type="entry name" value="PKS_dehydratase_sf"/>
</dbReference>
<feature type="active site" description="Proton donor; for dehydratase activity" evidence="3">
    <location>
        <position position="1497"/>
    </location>
</feature>
<feature type="domain" description="Ketosynthase family 3 (KS3)" evidence="5">
    <location>
        <begin position="18"/>
        <end position="457"/>
    </location>
</feature>
<dbReference type="SUPFAM" id="SSF53901">
    <property type="entry name" value="Thiolase-like"/>
    <property type="match status" value="3"/>
</dbReference>
<dbReference type="Pfam" id="PF21089">
    <property type="entry name" value="PKS_DH_N"/>
    <property type="match status" value="1"/>
</dbReference>
<comment type="caution">
    <text evidence="7">The sequence shown here is derived from an EMBL/GenBank/DDBJ whole genome shotgun (WGS) entry which is preliminary data.</text>
</comment>
<reference evidence="8" key="1">
    <citation type="journal article" date="2019" name="Int. J. Syst. Evol. Microbiol.">
        <title>The Global Catalogue of Microorganisms (GCM) 10K type strain sequencing project: providing services to taxonomists for standard genome sequencing and annotation.</title>
        <authorList>
            <consortium name="The Broad Institute Genomics Platform"/>
            <consortium name="The Broad Institute Genome Sequencing Center for Infectious Disease"/>
            <person name="Wu L."/>
            <person name="Ma J."/>
        </authorList>
    </citation>
    <scope>NUCLEOTIDE SEQUENCE [LARGE SCALE GENOMIC DNA]</scope>
    <source>
        <strain evidence="8">JCM 17440</strain>
    </source>
</reference>